<dbReference type="GO" id="GO:0005759">
    <property type="term" value="C:mitochondrial matrix"/>
    <property type="evidence" value="ECO:0007669"/>
    <property type="project" value="UniProtKB-SubCell"/>
</dbReference>
<keyword evidence="17" id="KW-1185">Reference proteome</keyword>
<feature type="region of interest" description="Disordered" evidence="14">
    <location>
        <begin position="562"/>
        <end position="623"/>
    </location>
</feature>
<evidence type="ECO:0000256" key="11">
    <source>
        <dbReference type="ARBA" id="ARBA00023136"/>
    </source>
</evidence>
<reference evidence="17" key="1">
    <citation type="submission" date="2011-08" db="EMBL/GenBank/DDBJ databases">
        <authorList>
            <person name="Rombauts S."/>
        </authorList>
    </citation>
    <scope>NUCLEOTIDE SEQUENCE</scope>
    <source>
        <strain evidence="17">London</strain>
    </source>
</reference>
<dbReference type="OMA" id="RYSAGCQ"/>
<comment type="subcellular location">
    <subcellularLocation>
        <location evidence="3">Cytoplasm</location>
    </subcellularLocation>
    <subcellularLocation>
        <location evidence="2">Mitochondrion matrix</location>
    </subcellularLocation>
    <subcellularLocation>
        <location evidence="1">Mitochondrion outer membrane</location>
    </subcellularLocation>
</comment>
<evidence type="ECO:0000256" key="12">
    <source>
        <dbReference type="ARBA" id="ARBA00032687"/>
    </source>
</evidence>
<evidence type="ECO:0000256" key="9">
    <source>
        <dbReference type="ARBA" id="ARBA00023121"/>
    </source>
</evidence>
<evidence type="ECO:0000313" key="16">
    <source>
        <dbReference type="EnsemblMetazoa" id="tetur01g06350.1"/>
    </source>
</evidence>
<comment type="similarity">
    <text evidence="4">Belongs to the MIEAP family.</text>
</comment>
<dbReference type="KEGG" id="tut:107363114"/>
<dbReference type="Pfam" id="PF16026">
    <property type="entry name" value="MIEAP"/>
    <property type="match status" value="1"/>
</dbReference>
<feature type="region of interest" description="Disordered" evidence="14">
    <location>
        <begin position="466"/>
        <end position="530"/>
    </location>
</feature>
<evidence type="ECO:0000313" key="17">
    <source>
        <dbReference type="Proteomes" id="UP000015104"/>
    </source>
</evidence>
<evidence type="ECO:0000256" key="10">
    <source>
        <dbReference type="ARBA" id="ARBA00023128"/>
    </source>
</evidence>
<evidence type="ECO:0000256" key="3">
    <source>
        <dbReference type="ARBA" id="ARBA00004496"/>
    </source>
</evidence>
<evidence type="ECO:0000259" key="15">
    <source>
        <dbReference type="Pfam" id="PF16026"/>
    </source>
</evidence>
<feature type="compositionally biased region" description="Basic and acidic residues" evidence="14">
    <location>
        <begin position="489"/>
        <end position="515"/>
    </location>
</feature>
<dbReference type="InterPro" id="IPR031981">
    <property type="entry name" value="MIEAP_C"/>
</dbReference>
<feature type="domain" description="Mitochondria-eating protein C-terminal" evidence="15">
    <location>
        <begin position="700"/>
        <end position="900"/>
    </location>
</feature>
<dbReference type="GeneID" id="107363114"/>
<evidence type="ECO:0000256" key="4">
    <source>
        <dbReference type="ARBA" id="ARBA00008233"/>
    </source>
</evidence>
<dbReference type="HOGENOM" id="CLU_558173_0_0_1"/>
<organism evidence="16 17">
    <name type="scientific">Tetranychus urticae</name>
    <name type="common">Two-spotted spider mite</name>
    <dbReference type="NCBI Taxonomy" id="32264"/>
    <lineage>
        <taxon>Eukaryota</taxon>
        <taxon>Metazoa</taxon>
        <taxon>Ecdysozoa</taxon>
        <taxon>Arthropoda</taxon>
        <taxon>Chelicerata</taxon>
        <taxon>Arachnida</taxon>
        <taxon>Acari</taxon>
        <taxon>Acariformes</taxon>
        <taxon>Trombidiformes</taxon>
        <taxon>Prostigmata</taxon>
        <taxon>Eleutherengona</taxon>
        <taxon>Raphignathae</taxon>
        <taxon>Tetranychoidea</taxon>
        <taxon>Tetranychidae</taxon>
        <taxon>Tetranychus</taxon>
    </lineage>
</organism>
<sequence length="900" mass="100473">MPFPLASVNGANKDYVCFNNNNINSFKSNNKLNSINKSVFLSNNPNLIKQTVPTVDNQRPISGSTNKVSKLVRNDWVTAPVTDVQPMESFGGEYKLTRKEANSSLCTRRIMILHDNLQFDEASKFIEKLSQSTFAKVIKELSIGSLMATFPGSVKILEMIYSRFDTLDQQLQADIPFNELLQPERFVINLVKLFALQKPMKPNGKGSSRLNKNSFPAMREKFDSNHPVIISSKKILKIIMTYQPLTRKDLATRKASLDEALQGLSNHGLVGAVDQSLTSLHDALRLEIISVIDHYKDILLRLENLKEPSNQSKRTAILRSISRATSLTSAARLNSVNNCGGNNGNNINGVQNSVNCNNTLNQKSASLKLEELQDRLIQNQVLLNAVEPITACNQSLQELLLTLQQRINYDKQVLSQFNQLRKEFNTKRPRTSGSNDSVSSILPVLTIFAYGYNQVLNLINEIVPPNETINSDEDSIDSTTKVTEQFESTNKDSNLKSELKPDSGKKQDDKSDNSDYHSGSEPASPNNDHYFTISCHKAEKYDTIIHRSDYRKNRKTISSLFNDKSTTDSLSPSSSSSTSSSVSSPVHSTGTFPASSSTSSSNSSTSSSEPSSPKDASNSVANYGSAQNDYNFLNQQNNHDCLISMNGDVNLLKSKLIEATQMINEMKEREQRLKDRLADQAQKMLSKGFKFENLCFNEKRPTALIRRYGNLYAQARVDTLDALDNLNALKNADDLKAKLLFSLVVLSFCSVEQTLFRMKQQIKKVLKITESAKSQTISAAIDEIDTAVSSYLRVTVDSFDPRNNVEEVLGQICATLYDYPCLRSCDGLLLYIKDCITLAWTLTIQSTPFVIEYGSRTYDKDLHIRFHTSDQSSNTIRSYLWPSLLEGPNGPCVHKGVVIT</sequence>
<dbReference type="InterPro" id="IPR026169">
    <property type="entry name" value="MIEAP"/>
</dbReference>
<evidence type="ECO:0000256" key="6">
    <source>
        <dbReference type="ARBA" id="ARBA00022490"/>
    </source>
</evidence>
<dbReference type="GO" id="GO:0005741">
    <property type="term" value="C:mitochondrial outer membrane"/>
    <property type="evidence" value="ECO:0007669"/>
    <property type="project" value="UniProtKB-SubCell"/>
</dbReference>
<dbReference type="AlphaFoldDB" id="T1JRC0"/>
<evidence type="ECO:0000256" key="8">
    <source>
        <dbReference type="ARBA" id="ARBA00023054"/>
    </source>
</evidence>
<proteinExistence type="inferred from homology"/>
<accession>T1JRC0</accession>
<keyword evidence="8 13" id="KW-0175">Coiled coil</keyword>
<dbReference type="RefSeq" id="XP_015785773.2">
    <property type="nucleotide sequence ID" value="XM_015930287.2"/>
</dbReference>
<reference evidence="16" key="2">
    <citation type="submission" date="2015-06" db="UniProtKB">
        <authorList>
            <consortium name="EnsemblMetazoa"/>
        </authorList>
    </citation>
    <scope>IDENTIFICATION</scope>
</reference>
<evidence type="ECO:0000256" key="5">
    <source>
        <dbReference type="ARBA" id="ARBA00019863"/>
    </source>
</evidence>
<keyword evidence="9" id="KW-0446">Lipid-binding</keyword>
<dbReference type="EMBL" id="CAEY01000447">
    <property type="status" value="NOT_ANNOTATED_CDS"/>
    <property type="molecule type" value="Genomic_DNA"/>
</dbReference>
<dbReference type="PANTHER" id="PTHR21771:SF1">
    <property type="entry name" value="MITOCHONDRIA-EATING PROTEIN"/>
    <property type="match status" value="1"/>
</dbReference>
<evidence type="ECO:0000256" key="7">
    <source>
        <dbReference type="ARBA" id="ARBA00022787"/>
    </source>
</evidence>
<name>T1JRC0_TETUR</name>
<dbReference type="eggNOG" id="ENOG502QWGT">
    <property type="taxonomic scope" value="Eukaryota"/>
</dbReference>
<keyword evidence="6" id="KW-0963">Cytoplasm</keyword>
<feature type="coiled-coil region" evidence="13">
    <location>
        <begin position="649"/>
        <end position="687"/>
    </location>
</feature>
<protein>
    <recommendedName>
        <fullName evidence="5">Mitochondria-eating protein</fullName>
    </recommendedName>
    <alternativeName>
        <fullName evidence="12">Spermatogenesis-associated protein 18</fullName>
    </alternativeName>
</protein>
<dbReference type="EnsemblMetazoa" id="tetur01g06350.1">
    <property type="protein sequence ID" value="tetur01g06350.1"/>
    <property type="gene ID" value="tetur01g06350"/>
</dbReference>
<dbReference type="GO" id="GO:0035694">
    <property type="term" value="P:mitochondrial protein catabolic process"/>
    <property type="evidence" value="ECO:0007669"/>
    <property type="project" value="InterPro"/>
</dbReference>
<dbReference type="OrthoDB" id="6047381at2759"/>
<dbReference type="PANTHER" id="PTHR21771">
    <property type="entry name" value="MITOCHONDRIA-EATING PROTEIN-RELATED"/>
    <property type="match status" value="1"/>
</dbReference>
<keyword evidence="10" id="KW-0496">Mitochondrion</keyword>
<dbReference type="Proteomes" id="UP000015104">
    <property type="component" value="Unassembled WGS sequence"/>
</dbReference>
<dbReference type="GO" id="GO:0008289">
    <property type="term" value="F:lipid binding"/>
    <property type="evidence" value="ECO:0007669"/>
    <property type="project" value="UniProtKB-KW"/>
</dbReference>
<keyword evidence="11" id="KW-0472">Membrane</keyword>
<evidence type="ECO:0000256" key="1">
    <source>
        <dbReference type="ARBA" id="ARBA00004294"/>
    </source>
</evidence>
<evidence type="ECO:0000256" key="13">
    <source>
        <dbReference type="SAM" id="Coils"/>
    </source>
</evidence>
<dbReference type="GO" id="GO:0035695">
    <property type="term" value="P:mitophagy by internal vacuole formation"/>
    <property type="evidence" value="ECO:0007669"/>
    <property type="project" value="TreeGrafter"/>
</dbReference>
<evidence type="ECO:0000256" key="14">
    <source>
        <dbReference type="SAM" id="MobiDB-lite"/>
    </source>
</evidence>
<feature type="compositionally biased region" description="Polar residues" evidence="14">
    <location>
        <begin position="477"/>
        <end position="488"/>
    </location>
</feature>
<evidence type="ECO:0000256" key="2">
    <source>
        <dbReference type="ARBA" id="ARBA00004305"/>
    </source>
</evidence>
<feature type="compositionally biased region" description="Low complexity" evidence="14">
    <location>
        <begin position="567"/>
        <end position="619"/>
    </location>
</feature>
<keyword evidence="7" id="KW-1000">Mitochondrion outer membrane</keyword>